<dbReference type="AlphaFoldDB" id="A0A813WZX3"/>
<organism evidence="1 2">
    <name type="scientific">Brachionus calyciflorus</name>
    <dbReference type="NCBI Taxonomy" id="104777"/>
    <lineage>
        <taxon>Eukaryota</taxon>
        <taxon>Metazoa</taxon>
        <taxon>Spiralia</taxon>
        <taxon>Gnathifera</taxon>
        <taxon>Rotifera</taxon>
        <taxon>Eurotatoria</taxon>
        <taxon>Monogononta</taxon>
        <taxon>Pseudotrocha</taxon>
        <taxon>Ploima</taxon>
        <taxon>Brachionidae</taxon>
        <taxon>Brachionus</taxon>
    </lineage>
</organism>
<comment type="caution">
    <text evidence="1">The sequence shown here is derived from an EMBL/GenBank/DDBJ whole genome shotgun (WGS) entry which is preliminary data.</text>
</comment>
<evidence type="ECO:0000313" key="1">
    <source>
        <dbReference type="EMBL" id="CAF0861214.1"/>
    </source>
</evidence>
<sequence length="129" mass="15048">MERTKLDENDYGVDPFLSSITIASLCHHIFRSKIMKPETIGIIPENGYHPEHKTSIKLWLKFQPEKKNIPIQNRKNSGKIQVGKYRIDGCHHASNTYYRFHGCLFHGCQKCYKAETFNSFKQEINGDNF</sequence>
<gene>
    <name evidence="1" type="ORF">OXX778_LOCUS9449</name>
</gene>
<dbReference type="OrthoDB" id="5871067at2759"/>
<dbReference type="Proteomes" id="UP000663879">
    <property type="component" value="Unassembled WGS sequence"/>
</dbReference>
<dbReference type="EMBL" id="CAJNOC010001395">
    <property type="protein sequence ID" value="CAF0861214.1"/>
    <property type="molecule type" value="Genomic_DNA"/>
</dbReference>
<evidence type="ECO:0000313" key="2">
    <source>
        <dbReference type="Proteomes" id="UP000663879"/>
    </source>
</evidence>
<protein>
    <submittedName>
        <fullName evidence="1">Uncharacterized protein</fullName>
    </submittedName>
</protein>
<reference evidence="1" key="1">
    <citation type="submission" date="2021-02" db="EMBL/GenBank/DDBJ databases">
        <authorList>
            <person name="Nowell W R."/>
        </authorList>
    </citation>
    <scope>NUCLEOTIDE SEQUENCE</scope>
    <source>
        <strain evidence="1">Ploen Becks lab</strain>
    </source>
</reference>
<name>A0A813WZX3_9BILA</name>
<accession>A0A813WZX3</accession>
<proteinExistence type="predicted"/>
<keyword evidence="2" id="KW-1185">Reference proteome</keyword>